<feature type="region of interest" description="Disordered" evidence="1">
    <location>
        <begin position="1"/>
        <end position="87"/>
    </location>
</feature>
<reference evidence="2" key="1">
    <citation type="submission" date="2016-08" db="EMBL/GenBank/DDBJ databases">
        <title>Sequencing, Assembly and Comparative Genomics of S. aureofaciens ATCC 10762.</title>
        <authorList>
            <person name="Gradnigo J.S."/>
            <person name="Johnson N."/>
            <person name="Somerville G.A."/>
        </authorList>
    </citation>
    <scope>NUCLEOTIDE SEQUENCE [LARGE SCALE GENOMIC DNA]</scope>
    <source>
        <strain evidence="2">ATCC 10762</strain>
    </source>
</reference>
<name>A0A1E7N3G9_KITAU</name>
<keyword evidence="3" id="KW-1185">Reference proteome</keyword>
<dbReference type="AlphaFoldDB" id="A0A1E7N3G9"/>
<organism evidence="2 3">
    <name type="scientific">Kitasatospora aureofaciens</name>
    <name type="common">Streptomyces aureofaciens</name>
    <dbReference type="NCBI Taxonomy" id="1894"/>
    <lineage>
        <taxon>Bacteria</taxon>
        <taxon>Bacillati</taxon>
        <taxon>Actinomycetota</taxon>
        <taxon>Actinomycetes</taxon>
        <taxon>Kitasatosporales</taxon>
        <taxon>Streptomycetaceae</taxon>
        <taxon>Kitasatospora</taxon>
    </lineage>
</organism>
<evidence type="ECO:0000256" key="1">
    <source>
        <dbReference type="SAM" id="MobiDB-lite"/>
    </source>
</evidence>
<dbReference type="EMBL" id="JPRF03000037">
    <property type="protein sequence ID" value="OEV35241.1"/>
    <property type="molecule type" value="Genomic_DNA"/>
</dbReference>
<comment type="caution">
    <text evidence="2">The sequence shown here is derived from an EMBL/GenBank/DDBJ whole genome shotgun (WGS) entry which is preliminary data.</text>
</comment>
<dbReference type="Proteomes" id="UP000037395">
    <property type="component" value="Unassembled WGS sequence"/>
</dbReference>
<accession>A0A1E7N3G9</accession>
<evidence type="ECO:0000313" key="3">
    <source>
        <dbReference type="Proteomes" id="UP000037395"/>
    </source>
</evidence>
<sequence>MQLAAEEFERDARSALPVEQGVGHHLGEDEARRVRVQAHGMEQVPEESADRPDHPGKGRRGQVEPELGGERAPGGTEPWKAHGFLQP</sequence>
<gene>
    <name evidence="2" type="ORF">HS99_0033555</name>
</gene>
<evidence type="ECO:0000313" key="2">
    <source>
        <dbReference type="EMBL" id="OEV35241.1"/>
    </source>
</evidence>
<dbReference type="KEGG" id="kau:B6264_10590"/>
<protein>
    <submittedName>
        <fullName evidence="2">Uncharacterized protein</fullName>
    </submittedName>
</protein>
<proteinExistence type="predicted"/>